<evidence type="ECO:0008006" key="3">
    <source>
        <dbReference type="Google" id="ProtNLM"/>
    </source>
</evidence>
<reference evidence="1 2" key="1">
    <citation type="journal article" date="2015" name="Nature">
        <title>rRNA introns, odd ribosomes, and small enigmatic genomes across a large radiation of phyla.</title>
        <authorList>
            <person name="Brown C.T."/>
            <person name="Hug L.A."/>
            <person name="Thomas B.C."/>
            <person name="Sharon I."/>
            <person name="Castelle C.J."/>
            <person name="Singh A."/>
            <person name="Wilkins M.J."/>
            <person name="Williams K.H."/>
            <person name="Banfield J.F."/>
        </authorList>
    </citation>
    <scope>NUCLEOTIDE SEQUENCE [LARGE SCALE GENOMIC DNA]</scope>
</reference>
<proteinExistence type="predicted"/>
<gene>
    <name evidence="1" type="ORF">US65_C0015G0007</name>
</gene>
<dbReference type="EMBL" id="LBTU01000015">
    <property type="protein sequence ID" value="KKQ47166.1"/>
    <property type="molecule type" value="Genomic_DNA"/>
</dbReference>
<organism evidence="1 2">
    <name type="scientific">Candidatus Yanofskybacteria bacterium GW2011_GWC2_37_9</name>
    <dbReference type="NCBI Taxonomy" id="1619028"/>
    <lineage>
        <taxon>Bacteria</taxon>
        <taxon>Candidatus Yanofskyibacteriota</taxon>
    </lineage>
</organism>
<protein>
    <recommendedName>
        <fullName evidence="3">50S ribosomal protein L29</fullName>
    </recommendedName>
</protein>
<evidence type="ECO:0000313" key="2">
    <source>
        <dbReference type="Proteomes" id="UP000034430"/>
    </source>
</evidence>
<comment type="caution">
    <text evidence="1">The sequence shown here is derived from an EMBL/GenBank/DDBJ whole genome shotgun (WGS) entry which is preliminary data.</text>
</comment>
<dbReference type="AlphaFoldDB" id="A0A0G0L3E7"/>
<dbReference type="Proteomes" id="UP000034430">
    <property type="component" value="Unassembled WGS sequence"/>
</dbReference>
<name>A0A0G0L3E7_9BACT</name>
<accession>A0A0G0L3E7</accession>
<evidence type="ECO:0000313" key="1">
    <source>
        <dbReference type="EMBL" id="KKQ47166.1"/>
    </source>
</evidence>
<sequence length="69" mass="8492">MSQTQYLKMLEREINKINKKIDFKILQGQEYKKEARDHKLLLRKVRYHTRRGLVNRLVNLFFRIPLIHA</sequence>